<dbReference type="GO" id="GO:0004674">
    <property type="term" value="F:protein serine/threonine kinase activity"/>
    <property type="evidence" value="ECO:0007669"/>
    <property type="project" value="UniProtKB-EC"/>
</dbReference>
<keyword evidence="2" id="KW-0808">Transferase</keyword>
<reference evidence="7 8" key="2">
    <citation type="journal article" date="2012" name="PLoS Pathog.">
        <title>Diverse lifestyles and strategies of plant pathogenesis encoded in the genomes of eighteen Dothideomycetes fungi.</title>
        <authorList>
            <person name="Ohm R.A."/>
            <person name="Feau N."/>
            <person name="Henrissat B."/>
            <person name="Schoch C.L."/>
            <person name="Horwitz B.A."/>
            <person name="Barry K.W."/>
            <person name="Condon B.J."/>
            <person name="Copeland A.C."/>
            <person name="Dhillon B."/>
            <person name="Glaser F."/>
            <person name="Hesse C.N."/>
            <person name="Kosti I."/>
            <person name="LaButti K."/>
            <person name="Lindquist E.A."/>
            <person name="Lucas S."/>
            <person name="Salamov A.A."/>
            <person name="Bradshaw R.E."/>
            <person name="Ciuffetti L."/>
            <person name="Hamelin R.C."/>
            <person name="Kema G.H.J."/>
            <person name="Lawrence C."/>
            <person name="Scott J.A."/>
            <person name="Spatafora J.W."/>
            <person name="Turgeon B.G."/>
            <person name="de Wit P.J.G.M."/>
            <person name="Zhong S."/>
            <person name="Goodwin S.B."/>
            <person name="Grigoriev I.V."/>
        </authorList>
    </citation>
    <scope>NUCLEOTIDE SEQUENCE [LARGE SCALE GENOMIC DNA]</scope>
    <source>
        <strain evidence="8">NZE10 / CBS 128990</strain>
    </source>
</reference>
<evidence type="ECO:0000256" key="5">
    <source>
        <dbReference type="ARBA" id="ARBA00022840"/>
    </source>
</evidence>
<evidence type="ECO:0000256" key="2">
    <source>
        <dbReference type="ARBA" id="ARBA00022679"/>
    </source>
</evidence>
<dbReference type="PANTHER" id="PTHR43671">
    <property type="entry name" value="SERINE/THREONINE-PROTEIN KINASE NEK"/>
    <property type="match status" value="1"/>
</dbReference>
<evidence type="ECO:0000313" key="7">
    <source>
        <dbReference type="EMBL" id="EME42919.1"/>
    </source>
</evidence>
<reference evidence="8" key="1">
    <citation type="journal article" date="2012" name="PLoS Genet.">
        <title>The genomes of the fungal plant pathogens Cladosporium fulvum and Dothistroma septosporum reveal adaptation to different hosts and lifestyles but also signatures of common ancestry.</title>
        <authorList>
            <person name="de Wit P.J.G.M."/>
            <person name="van der Burgt A."/>
            <person name="Oekmen B."/>
            <person name="Stergiopoulos I."/>
            <person name="Abd-Elsalam K.A."/>
            <person name="Aerts A.L."/>
            <person name="Bahkali A.H."/>
            <person name="Beenen H.G."/>
            <person name="Chettri P."/>
            <person name="Cox M.P."/>
            <person name="Datema E."/>
            <person name="de Vries R.P."/>
            <person name="Dhillon B."/>
            <person name="Ganley A.R."/>
            <person name="Griffiths S.A."/>
            <person name="Guo Y."/>
            <person name="Hamelin R.C."/>
            <person name="Henrissat B."/>
            <person name="Kabir M.S."/>
            <person name="Jashni M.K."/>
            <person name="Kema G."/>
            <person name="Klaubauf S."/>
            <person name="Lapidus A."/>
            <person name="Levasseur A."/>
            <person name="Lindquist E."/>
            <person name="Mehrabi R."/>
            <person name="Ohm R.A."/>
            <person name="Owen T.J."/>
            <person name="Salamov A."/>
            <person name="Schwelm A."/>
            <person name="Schijlen E."/>
            <person name="Sun H."/>
            <person name="van den Burg H.A."/>
            <person name="van Ham R.C.H.J."/>
            <person name="Zhang S."/>
            <person name="Goodwin S.B."/>
            <person name="Grigoriev I.V."/>
            <person name="Collemare J."/>
            <person name="Bradshaw R.E."/>
        </authorList>
    </citation>
    <scope>NUCLEOTIDE SEQUENCE [LARGE SCALE GENOMIC DNA]</scope>
    <source>
        <strain evidence="8">NZE10 / CBS 128990</strain>
    </source>
</reference>
<evidence type="ECO:0000259" key="6">
    <source>
        <dbReference type="PROSITE" id="PS50011"/>
    </source>
</evidence>
<dbReference type="HOGENOM" id="CLU_1283229_0_0_1"/>
<evidence type="ECO:0000256" key="1">
    <source>
        <dbReference type="ARBA" id="ARBA00012513"/>
    </source>
</evidence>
<dbReference type="eggNOG" id="KOG0032">
    <property type="taxonomic scope" value="Eukaryota"/>
</dbReference>
<protein>
    <recommendedName>
        <fullName evidence="1">non-specific serine/threonine protein kinase</fullName>
        <ecNumber evidence="1">2.7.11.1</ecNumber>
    </recommendedName>
</protein>
<sequence>MAQALAAIHHGFRYRGDGKCYQDEFAHSVIHGDFKEDQIFLRWNEQNIGGMPELVLGDFGAAKVVGYYSTVNPGTLIYNAPEDKAVYGNTKYKYETRQVFYDMVNSRTVQSDIYALGQVMYAMAAREPSYWPIGQDPSGLEISREYSTTGLKEAIRACLVTDPAQRADMSFKPGVGLLPAIEKLRNARDALIERRGPLDRMEFDPACGPPRLVRR</sequence>
<dbReference type="Gene3D" id="1.10.510.10">
    <property type="entry name" value="Transferase(Phosphotransferase) domain 1"/>
    <property type="match status" value="1"/>
</dbReference>
<evidence type="ECO:0000256" key="3">
    <source>
        <dbReference type="ARBA" id="ARBA00022741"/>
    </source>
</evidence>
<evidence type="ECO:0000256" key="4">
    <source>
        <dbReference type="ARBA" id="ARBA00022777"/>
    </source>
</evidence>
<keyword evidence="3" id="KW-0547">Nucleotide-binding</keyword>
<dbReference type="Proteomes" id="UP000016933">
    <property type="component" value="Unassembled WGS sequence"/>
</dbReference>
<dbReference type="PROSITE" id="PS50011">
    <property type="entry name" value="PROTEIN_KINASE_DOM"/>
    <property type="match status" value="1"/>
</dbReference>
<dbReference type="SUPFAM" id="SSF56112">
    <property type="entry name" value="Protein kinase-like (PK-like)"/>
    <property type="match status" value="1"/>
</dbReference>
<dbReference type="InterPro" id="IPR011009">
    <property type="entry name" value="Kinase-like_dom_sf"/>
</dbReference>
<keyword evidence="5" id="KW-0067">ATP-binding</keyword>
<dbReference type="InterPro" id="IPR000719">
    <property type="entry name" value="Prot_kinase_dom"/>
</dbReference>
<name>M2Y3P8_DOTSN</name>
<dbReference type="AlphaFoldDB" id="M2Y3P8"/>
<dbReference type="OrthoDB" id="310217at2759"/>
<keyword evidence="8" id="KW-1185">Reference proteome</keyword>
<dbReference type="EMBL" id="KB446540">
    <property type="protein sequence ID" value="EME42919.1"/>
    <property type="molecule type" value="Genomic_DNA"/>
</dbReference>
<dbReference type="InterPro" id="IPR050660">
    <property type="entry name" value="NEK_Ser/Thr_kinase"/>
</dbReference>
<gene>
    <name evidence="7" type="ORF">DOTSEDRAFT_44999</name>
</gene>
<dbReference type="GO" id="GO:0005524">
    <property type="term" value="F:ATP binding"/>
    <property type="evidence" value="ECO:0007669"/>
    <property type="project" value="UniProtKB-KW"/>
</dbReference>
<proteinExistence type="predicted"/>
<dbReference type="OMA" id="CYHAPED"/>
<dbReference type="PANTHER" id="PTHR43671:SF13">
    <property type="entry name" value="SERINE_THREONINE-PROTEIN KINASE NEK2"/>
    <property type="match status" value="1"/>
</dbReference>
<keyword evidence="4" id="KW-0418">Kinase</keyword>
<feature type="domain" description="Protein kinase" evidence="6">
    <location>
        <begin position="1"/>
        <end position="181"/>
    </location>
</feature>
<dbReference type="STRING" id="675120.M2Y3P8"/>
<dbReference type="EC" id="2.7.11.1" evidence="1"/>
<evidence type="ECO:0000313" key="8">
    <source>
        <dbReference type="Proteomes" id="UP000016933"/>
    </source>
</evidence>
<accession>M2Y3P8</accession>
<organism evidence="7 8">
    <name type="scientific">Dothistroma septosporum (strain NZE10 / CBS 128990)</name>
    <name type="common">Red band needle blight fungus</name>
    <name type="synonym">Mycosphaerella pini</name>
    <dbReference type="NCBI Taxonomy" id="675120"/>
    <lineage>
        <taxon>Eukaryota</taxon>
        <taxon>Fungi</taxon>
        <taxon>Dikarya</taxon>
        <taxon>Ascomycota</taxon>
        <taxon>Pezizomycotina</taxon>
        <taxon>Dothideomycetes</taxon>
        <taxon>Dothideomycetidae</taxon>
        <taxon>Mycosphaerellales</taxon>
        <taxon>Mycosphaerellaceae</taxon>
        <taxon>Dothistroma</taxon>
    </lineage>
</organism>